<keyword evidence="4" id="KW-1185">Reference proteome</keyword>
<evidence type="ECO:0000313" key="2">
    <source>
        <dbReference type="EMBL" id="ERK00496.1"/>
    </source>
</evidence>
<dbReference type="Pfam" id="PF06074">
    <property type="entry name" value="Portal_Mu"/>
    <property type="match status" value="1"/>
</dbReference>
<dbReference type="EMBL" id="AVQI01000067">
    <property type="protein sequence ID" value="ERK00496.1"/>
    <property type="molecule type" value="Genomic_DNA"/>
</dbReference>
<evidence type="ECO:0000313" key="3">
    <source>
        <dbReference type="Proteomes" id="UP000016412"/>
    </source>
</evidence>
<gene>
    <name evidence="2" type="ORF">HMPREF0860_1062</name>
    <name evidence="1" type="ORF">HMPREF1325_1834</name>
</gene>
<dbReference type="InterPro" id="IPR009279">
    <property type="entry name" value="Portal_Mu"/>
</dbReference>
<reference evidence="3 4" key="1">
    <citation type="submission" date="2013-08" db="EMBL/GenBank/DDBJ databases">
        <authorList>
            <person name="Durkin A.S."/>
            <person name="Haft D.R."/>
            <person name="McCorrison J."/>
            <person name="Torralba M."/>
            <person name="Gillis M."/>
            <person name="Haft D.H."/>
            <person name="Methe B."/>
            <person name="Sutton G."/>
            <person name="Nelson K.E."/>
        </authorList>
    </citation>
    <scope>NUCLEOTIDE SEQUENCE [LARGE SCALE GENOMIC DNA]</scope>
    <source>
        <strain evidence="2 4">ATCC 35536</strain>
        <strain evidence="1 3">VPI DR56BR1116</strain>
    </source>
</reference>
<dbReference type="OrthoDB" id="9797300at2"/>
<accession>U1FQR5</accession>
<dbReference type="EMBL" id="AUZJ01000002">
    <property type="protein sequence ID" value="ERF61841.1"/>
    <property type="molecule type" value="Genomic_DNA"/>
</dbReference>
<comment type="caution">
    <text evidence="1">The sequence shown here is derived from an EMBL/GenBank/DDBJ whole genome shotgun (WGS) entry which is preliminary data.</text>
</comment>
<organism evidence="1 3">
    <name type="scientific">Treponema socranskii subsp. socranskii VPI DR56BR1116 = ATCC 35536</name>
    <dbReference type="NCBI Taxonomy" id="1125725"/>
    <lineage>
        <taxon>Bacteria</taxon>
        <taxon>Pseudomonadati</taxon>
        <taxon>Spirochaetota</taxon>
        <taxon>Spirochaetia</taxon>
        <taxon>Spirochaetales</taxon>
        <taxon>Treponemataceae</taxon>
        <taxon>Treponema</taxon>
    </lineage>
</organism>
<evidence type="ECO:0000313" key="1">
    <source>
        <dbReference type="EMBL" id="ERF61841.1"/>
    </source>
</evidence>
<dbReference type="Proteomes" id="UP000016646">
    <property type="component" value="Unassembled WGS sequence"/>
</dbReference>
<dbReference type="AlphaFoldDB" id="U1FQR5"/>
<evidence type="ECO:0000313" key="4">
    <source>
        <dbReference type="Proteomes" id="UP000016646"/>
    </source>
</evidence>
<dbReference type="PATRIC" id="fig|1125725.3.peg.89"/>
<dbReference type="Proteomes" id="UP000016412">
    <property type="component" value="Unassembled WGS sequence"/>
</dbReference>
<dbReference type="STRING" id="1125725.HMPREF1325_1834"/>
<protein>
    <submittedName>
        <fullName evidence="1">PF06074 family protein</fullName>
    </submittedName>
</protein>
<name>U1FQR5_TRESO</name>
<proteinExistence type="predicted"/>
<dbReference type="eggNOG" id="COG4383">
    <property type="taxonomic scope" value="Bacteria"/>
</dbReference>
<sequence>MERLGRLKEADTTKKEQIHKKELTEQRATPVANSNRDLWSGGLVAGLTPERLAVILNRVRRGEVPAEYLEIAGELEERDAHYRSVLSTRKHAVEGLELYVQAGGDDKEALVIAEAVNEDIISHADSMDLIKNALDALGKGFSVNEIIWNTGSARWKPETFIYRDPRWFAYDKTTGVLSLRDVYGMELHPLEPYKFIIHEPNLLSGKQITSGLSFTALFYWLVKTYDVTSWAAFADRFGYPVRLGKYGRKATKEDIATLKRAVAAIGSDVGAVIPDAMAIDIIESKTTAGNSEVYEKIAEWADKQLSKLVLGQTASAEGTPGKLGDSQDQQAVRQDILKADVRQLEQTLNRDLVIPYVNFNFGKQERYPKLRIKYVEPKNVQLIVDSVTKLVPLGFNVKAQEMHALLGLSSPEKDDEVLTAPAAYEPMMNAQTSELVALNASEVAQDESGQTVDDYTGDGFIEITDDIAAVIEKAADKATDFKSFEAQLEKLVSGWDAEKIARTMAIAFFKARAEGDANFDNGE</sequence>
<dbReference type="RefSeq" id="WP_021329105.1">
    <property type="nucleotide sequence ID" value="NZ_AUZJ01000002.1"/>
</dbReference>